<dbReference type="AlphaFoldDB" id="A0A6I4INC8"/>
<evidence type="ECO:0000313" key="4">
    <source>
        <dbReference type="EMBL" id="QQL49290.1"/>
    </source>
</evidence>
<name>A0A6I4INC8_9SPHI</name>
<dbReference type="KEGG" id="mgik:GO620_014075"/>
<dbReference type="InterPro" id="IPR001478">
    <property type="entry name" value="PDZ"/>
</dbReference>
<dbReference type="EMBL" id="CP066775">
    <property type="protein sequence ID" value="QQL49290.1"/>
    <property type="molecule type" value="Genomic_DNA"/>
</dbReference>
<feature type="domain" description="Peptidase M61 N-terminal" evidence="3">
    <location>
        <begin position="25"/>
        <end position="188"/>
    </location>
</feature>
<dbReference type="InterPro" id="IPR040756">
    <property type="entry name" value="Peptidase_M61_N"/>
</dbReference>
<dbReference type="Pfam" id="PF17899">
    <property type="entry name" value="Peptidase_M61_N"/>
    <property type="match status" value="1"/>
</dbReference>
<evidence type="ECO:0000259" key="1">
    <source>
        <dbReference type="Pfam" id="PF05299"/>
    </source>
</evidence>
<gene>
    <name evidence="4" type="ORF">GO620_014075</name>
</gene>
<dbReference type="Gene3D" id="1.10.390.10">
    <property type="entry name" value="Neutral Protease Domain 2"/>
    <property type="match status" value="1"/>
</dbReference>
<dbReference type="InterPro" id="IPR007963">
    <property type="entry name" value="Peptidase_M61_catalytic"/>
</dbReference>
<feature type="domain" description="Peptidase M61 catalytic" evidence="1">
    <location>
        <begin position="286"/>
        <end position="402"/>
    </location>
</feature>
<accession>A0A6I4INC8</accession>
<dbReference type="InterPro" id="IPR024191">
    <property type="entry name" value="Peptidase_M61"/>
</dbReference>
<sequence length="619" mass="68510">MKKLLLAACASAVWASSFAQNPVVYEFSFPNIKHHEAEITMKLSAVPAGPLKVRMSRSSPGRYATHEFGKNVYNVKAFDGKGTPIKIDKVEGDVYTVPAHGADVKITYTLFGNWTDGTYVGLDESHAHLNMPGTLMWAYGFDKRPIRIHFNELKANNWRVATQLKPEGNNTYSGPDLQYVMDSPTELADYKENSWEVTNPDGRKQAIHLTIHSVDGQNVIDNFSKMLQRLVQEEMAVFGKLPNYDYGNYTFLDDVYPTVSGDGMEHRNSTCIVQPAAKIEGNEKRLLGTFAHEYFHSWNVERIRPKTLEPFNFEHANMSNELWLAEGFTQYYGGLLLERAGFDTPEDFYRSAAGLVNSILNTPGGTKYSAIDNSRYAVFADAGVAVDATNKNNMFLSYYTYGGATALALDLQLRSRFNLTLDDFMRRMWVAHPDVSKPYTVADAQTELAALTKDAKFANGFFQEFIYGSGKHDYAAWLDKAGLVLRPARPNVAWAGRIAAQGGRFSEGGSRGAGKGLVIAASTTFGTPVYKAGLDAGDVITAVDGNSIADEAAFNSAIKDKKPGDRVEVTYSNRTGEHKTSIRLEDDPLLEIVTYEKAGKMPSASQLALRNNWLSTKVN</sequence>
<dbReference type="InterPro" id="IPR027268">
    <property type="entry name" value="Peptidase_M4/M1_CTD_sf"/>
</dbReference>
<dbReference type="SUPFAM" id="SSF50156">
    <property type="entry name" value="PDZ domain-like"/>
    <property type="match status" value="1"/>
</dbReference>
<keyword evidence="5" id="KW-1185">Reference proteome</keyword>
<reference evidence="4 5" key="1">
    <citation type="submission" date="2020-12" db="EMBL/GenBank/DDBJ databases">
        <title>HMF7856_wgs.fasta genome submission.</title>
        <authorList>
            <person name="Kang H."/>
            <person name="Kim H."/>
            <person name="Joh K."/>
        </authorList>
    </citation>
    <scope>NUCLEOTIDE SEQUENCE [LARGE SCALE GENOMIC DNA]</scope>
    <source>
        <strain evidence="4 5">HMF7856</strain>
    </source>
</reference>
<dbReference type="RefSeq" id="WP_157524407.1">
    <property type="nucleotide sequence ID" value="NZ_CP066775.1"/>
</dbReference>
<proteinExistence type="predicted"/>
<dbReference type="Gene3D" id="2.60.40.3650">
    <property type="match status" value="1"/>
</dbReference>
<feature type="domain" description="PDZ" evidence="2">
    <location>
        <begin position="521"/>
        <end position="572"/>
    </location>
</feature>
<dbReference type="SUPFAM" id="SSF55486">
    <property type="entry name" value="Metalloproteases ('zincins'), catalytic domain"/>
    <property type="match status" value="1"/>
</dbReference>
<dbReference type="Proteomes" id="UP000429232">
    <property type="component" value="Chromosome"/>
</dbReference>
<evidence type="ECO:0000313" key="5">
    <source>
        <dbReference type="Proteomes" id="UP000429232"/>
    </source>
</evidence>
<dbReference type="Gene3D" id="2.30.42.10">
    <property type="match status" value="1"/>
</dbReference>
<evidence type="ECO:0000259" key="3">
    <source>
        <dbReference type="Pfam" id="PF17899"/>
    </source>
</evidence>
<evidence type="ECO:0000259" key="2">
    <source>
        <dbReference type="Pfam" id="PF13180"/>
    </source>
</evidence>
<dbReference type="Pfam" id="PF13180">
    <property type="entry name" value="PDZ_2"/>
    <property type="match status" value="1"/>
</dbReference>
<dbReference type="PIRSF" id="PIRSF016493">
    <property type="entry name" value="Glycyl_aminpptds"/>
    <property type="match status" value="1"/>
</dbReference>
<dbReference type="InterPro" id="IPR036034">
    <property type="entry name" value="PDZ_sf"/>
</dbReference>
<organism evidence="4 5">
    <name type="scientific">Mucilaginibacter ginkgonis</name>
    <dbReference type="NCBI Taxonomy" id="2682091"/>
    <lineage>
        <taxon>Bacteria</taxon>
        <taxon>Pseudomonadati</taxon>
        <taxon>Bacteroidota</taxon>
        <taxon>Sphingobacteriia</taxon>
        <taxon>Sphingobacteriales</taxon>
        <taxon>Sphingobacteriaceae</taxon>
        <taxon>Mucilaginibacter</taxon>
    </lineage>
</organism>
<protein>
    <submittedName>
        <fullName evidence="4">M61 family metallopeptidase</fullName>
    </submittedName>
</protein>
<dbReference type="Pfam" id="PF05299">
    <property type="entry name" value="Peptidase_M61"/>
    <property type="match status" value="1"/>
</dbReference>